<gene>
    <name evidence="2" type="ORF">RR46_00143</name>
</gene>
<evidence type="ECO:0000313" key="3">
    <source>
        <dbReference type="Proteomes" id="UP000053268"/>
    </source>
</evidence>
<reference evidence="2 3" key="1">
    <citation type="journal article" date="2015" name="Nat. Commun.">
        <title>Outbred genome sequencing and CRISPR/Cas9 gene editing in butterflies.</title>
        <authorList>
            <person name="Li X."/>
            <person name="Fan D."/>
            <person name="Zhang W."/>
            <person name="Liu G."/>
            <person name="Zhang L."/>
            <person name="Zhao L."/>
            <person name="Fang X."/>
            <person name="Chen L."/>
            <person name="Dong Y."/>
            <person name="Chen Y."/>
            <person name="Ding Y."/>
            <person name="Zhao R."/>
            <person name="Feng M."/>
            <person name="Zhu Y."/>
            <person name="Feng Y."/>
            <person name="Jiang X."/>
            <person name="Zhu D."/>
            <person name="Xiang H."/>
            <person name="Feng X."/>
            <person name="Li S."/>
            <person name="Wang J."/>
            <person name="Zhang G."/>
            <person name="Kronforst M.R."/>
            <person name="Wang W."/>
        </authorList>
    </citation>
    <scope>NUCLEOTIDE SEQUENCE [LARGE SCALE GENOMIC DNA]</scope>
    <source>
        <strain evidence="2">Ya'a_city_454_Px</strain>
        <tissue evidence="2">Whole body</tissue>
    </source>
</reference>
<name>A0A0N1I4G4_PAPXU</name>
<feature type="compositionally biased region" description="Polar residues" evidence="1">
    <location>
        <begin position="147"/>
        <end position="162"/>
    </location>
</feature>
<dbReference type="EMBL" id="KQ458495">
    <property type="protein sequence ID" value="KPJ05864.1"/>
    <property type="molecule type" value="Genomic_DNA"/>
</dbReference>
<protein>
    <submittedName>
        <fullName evidence="2">Bifunctional protein NCOAT</fullName>
    </submittedName>
</protein>
<dbReference type="Proteomes" id="UP000053268">
    <property type="component" value="Unassembled WGS sequence"/>
</dbReference>
<dbReference type="Gene3D" id="3.40.630.30">
    <property type="match status" value="1"/>
</dbReference>
<dbReference type="InterPro" id="IPR051822">
    <property type="entry name" value="Glycosyl_Hydrolase_84"/>
</dbReference>
<dbReference type="PANTHER" id="PTHR13170:SF16">
    <property type="entry name" value="PROTEIN O-GLCNACASE"/>
    <property type="match status" value="1"/>
</dbReference>
<dbReference type="STRING" id="66420.A0A0N1I4G4"/>
<accession>A0A0N1I4G4</accession>
<proteinExistence type="predicted"/>
<feature type="region of interest" description="Disordered" evidence="1">
    <location>
        <begin position="145"/>
        <end position="164"/>
    </location>
</feature>
<dbReference type="PANTHER" id="PTHR13170">
    <property type="entry name" value="O-GLCNACASE"/>
    <property type="match status" value="1"/>
</dbReference>
<feature type="region of interest" description="Disordered" evidence="1">
    <location>
        <begin position="1"/>
        <end position="26"/>
    </location>
</feature>
<dbReference type="AlphaFoldDB" id="A0A0N1I4G4"/>
<evidence type="ECO:0000313" key="2">
    <source>
        <dbReference type="EMBL" id="KPJ05864.1"/>
    </source>
</evidence>
<evidence type="ECO:0000256" key="1">
    <source>
        <dbReference type="SAM" id="MobiDB-lite"/>
    </source>
</evidence>
<organism evidence="2 3">
    <name type="scientific">Papilio xuthus</name>
    <name type="common">Asian swallowtail butterfly</name>
    <dbReference type="NCBI Taxonomy" id="66420"/>
    <lineage>
        <taxon>Eukaryota</taxon>
        <taxon>Metazoa</taxon>
        <taxon>Ecdysozoa</taxon>
        <taxon>Arthropoda</taxon>
        <taxon>Hexapoda</taxon>
        <taxon>Insecta</taxon>
        <taxon>Pterygota</taxon>
        <taxon>Neoptera</taxon>
        <taxon>Endopterygota</taxon>
        <taxon>Lepidoptera</taxon>
        <taxon>Glossata</taxon>
        <taxon>Ditrysia</taxon>
        <taxon>Papilionoidea</taxon>
        <taxon>Papilionidae</taxon>
        <taxon>Papilioninae</taxon>
        <taxon>Papilio</taxon>
    </lineage>
</organism>
<feature type="compositionally biased region" description="Basic and acidic residues" evidence="1">
    <location>
        <begin position="1"/>
        <end position="21"/>
    </location>
</feature>
<dbReference type="Gene3D" id="1.20.58.240">
    <property type="entry name" value="STAT, domain 1"/>
    <property type="match status" value="1"/>
</dbReference>
<keyword evidence="3" id="KW-1185">Reference proteome</keyword>
<sequence length="381" mass="41900">MGLKALEGHNDKDQNMDKIEINDTASNDSVLETSSFIEEMKKDKEDDTIIVDDVEPHVDVHKNGEMSIGDTPQTLSPTRLSNQEVTLEPLDVDPPSTAADSDIVMNDGLSETLSPTRLSNQEVTLEPLDVDPPSTAADSDIVMNDGLSENGSMQVEPSNSPLSGDMMVEPTELTEPTDDGAQEPWVFRGGLTADLRRLLPIECSGDVLRPQIIPDGLPLTVRPYTTADEEAVIMICNKMCRDSADCADLFPSDLQNLPADRLVASFLTLCPELCMVIEDDSGCIQHEADTEVDVDDSEDKSESIAEVKLNGIKPEIVGYACAALNAKEFYRKQEVAWIPEMCQKYPQELLQRDDLSPAAKVSWNYNQPVITSKAQLRCNNR</sequence>